<name>A0A7T8IVM9_9CAUD</name>
<reference evidence="1 2" key="1">
    <citation type="submission" date="2020-12" db="EMBL/GenBank/DDBJ databases">
        <title>Complete genome sequence of Erwinia phage pEa_SNUABM_5.</title>
        <authorList>
            <person name="Kim S.G."/>
            <person name="Lee S.B."/>
            <person name="Kwon J."/>
            <person name="Park S.C."/>
        </authorList>
    </citation>
    <scope>NUCLEOTIDE SEQUENCE [LARGE SCALE GENOMIC DNA]</scope>
</reference>
<organism evidence="1 2">
    <name type="scientific">Erwinia phage pEa_SNUABM_5</name>
    <dbReference type="NCBI Taxonomy" id="2797313"/>
    <lineage>
        <taxon>Viruses</taxon>
        <taxon>Duplodnaviria</taxon>
        <taxon>Heunggongvirae</taxon>
        <taxon>Uroviricota</taxon>
        <taxon>Caudoviricetes</taxon>
        <taxon>Rivsvirus</taxon>
        <taxon>Rivsvirus SNUABM5</taxon>
    </lineage>
</organism>
<gene>
    <name evidence="1" type="ORF">pEaSNUABM5_00084</name>
</gene>
<evidence type="ECO:0000313" key="2">
    <source>
        <dbReference type="Proteomes" id="UP000596123"/>
    </source>
</evidence>
<dbReference type="Proteomes" id="UP000596123">
    <property type="component" value="Segment"/>
</dbReference>
<proteinExistence type="predicted"/>
<evidence type="ECO:0000313" key="1">
    <source>
        <dbReference type="EMBL" id="QQO90226.1"/>
    </source>
</evidence>
<protein>
    <submittedName>
        <fullName evidence="1">Uncharacterized protein</fullName>
    </submittedName>
</protein>
<sequence length="189" mass="20251">MYISKALQNIRQRPNGRYPNLASDALWSPQLGALDGNYPMQGPTSFDRAGGVVFSSGGIISDDNWMAIQSSAISLTAVRSWLSSNGRTDVVLASTYASVGQIRILFQEGQRVLDFPDNFLGYFTYASAFNRMYIALTNASGTLAASSAVQSWLELTPADLKAMGADITIDGSGNGTLNSPLILNSIILK</sequence>
<keyword evidence="2" id="KW-1185">Reference proteome</keyword>
<dbReference type="EMBL" id="MW366843">
    <property type="protein sequence ID" value="QQO90226.1"/>
    <property type="molecule type" value="Genomic_DNA"/>
</dbReference>
<accession>A0A7T8IVM9</accession>